<proteinExistence type="predicted"/>
<dbReference type="OrthoDB" id="6761011at2759"/>
<dbReference type="AlphaFoldDB" id="A0A371EUX0"/>
<evidence type="ECO:0000313" key="1">
    <source>
        <dbReference type="EMBL" id="RDX69804.1"/>
    </source>
</evidence>
<organism evidence="1 2">
    <name type="scientific">Mucuna pruriens</name>
    <name type="common">Velvet bean</name>
    <name type="synonym">Dolichos pruriens</name>
    <dbReference type="NCBI Taxonomy" id="157652"/>
    <lineage>
        <taxon>Eukaryota</taxon>
        <taxon>Viridiplantae</taxon>
        <taxon>Streptophyta</taxon>
        <taxon>Embryophyta</taxon>
        <taxon>Tracheophyta</taxon>
        <taxon>Spermatophyta</taxon>
        <taxon>Magnoliopsida</taxon>
        <taxon>eudicotyledons</taxon>
        <taxon>Gunneridae</taxon>
        <taxon>Pentapetalae</taxon>
        <taxon>rosids</taxon>
        <taxon>fabids</taxon>
        <taxon>Fabales</taxon>
        <taxon>Fabaceae</taxon>
        <taxon>Papilionoideae</taxon>
        <taxon>50 kb inversion clade</taxon>
        <taxon>NPAAA clade</taxon>
        <taxon>indigoferoid/millettioid clade</taxon>
        <taxon>Phaseoleae</taxon>
        <taxon>Mucuna</taxon>
    </lineage>
</organism>
<gene>
    <name evidence="1" type="ORF">CR513_51038</name>
</gene>
<comment type="caution">
    <text evidence="1">The sequence shown here is derived from an EMBL/GenBank/DDBJ whole genome shotgun (WGS) entry which is preliminary data.</text>
</comment>
<evidence type="ECO:0000313" key="2">
    <source>
        <dbReference type="Proteomes" id="UP000257109"/>
    </source>
</evidence>
<sequence length="140" mass="15733">MLLLQEFNIEIGDKKGDENSVVDHLSRIERESDSMPIRDDFHQRHPNCTKRDLKVMPSIIYGMILTFGDSTMIKSFAGASQTPRSNWSSNFVMQHMEAAIVDPLGWLGKCLIVGSIGLPFSKTLIISSPLARNVRKQECP</sequence>
<dbReference type="Proteomes" id="UP000257109">
    <property type="component" value="Unassembled WGS sequence"/>
</dbReference>
<protein>
    <submittedName>
        <fullName evidence="1">Uncharacterized protein</fullName>
    </submittedName>
</protein>
<name>A0A371EUX0_MUCPR</name>
<reference evidence="1" key="1">
    <citation type="submission" date="2018-05" db="EMBL/GenBank/DDBJ databases">
        <title>Draft genome of Mucuna pruriens seed.</title>
        <authorList>
            <person name="Nnadi N.E."/>
            <person name="Vos R."/>
            <person name="Hasami M.H."/>
            <person name="Devisetty U.K."/>
            <person name="Aguiy J.C."/>
        </authorList>
    </citation>
    <scope>NUCLEOTIDE SEQUENCE [LARGE SCALE GENOMIC DNA]</scope>
    <source>
        <strain evidence="1">JCA_2017</strain>
    </source>
</reference>
<accession>A0A371EUX0</accession>
<dbReference type="EMBL" id="QJKJ01011955">
    <property type="protein sequence ID" value="RDX69804.1"/>
    <property type="molecule type" value="Genomic_DNA"/>
</dbReference>
<keyword evidence="2" id="KW-1185">Reference proteome</keyword>
<feature type="non-terminal residue" evidence="1">
    <location>
        <position position="1"/>
    </location>
</feature>